<evidence type="ECO:0000256" key="1">
    <source>
        <dbReference type="SAM" id="Phobius"/>
    </source>
</evidence>
<sequence>MADFLGNFLSGLIQNIPYLKDRNVSPEVVLGVSMHLLLIVCFIGLFGLLVMKFM</sequence>
<name>A0A644YAF3_9ZZZZ</name>
<reference evidence="2" key="1">
    <citation type="submission" date="2019-08" db="EMBL/GenBank/DDBJ databases">
        <authorList>
            <person name="Kucharzyk K."/>
            <person name="Murdoch R.W."/>
            <person name="Higgins S."/>
            <person name="Loffler F."/>
        </authorList>
    </citation>
    <scope>NUCLEOTIDE SEQUENCE</scope>
</reference>
<dbReference type="AlphaFoldDB" id="A0A644YAF3"/>
<proteinExistence type="predicted"/>
<feature type="transmembrane region" description="Helical" evidence="1">
    <location>
        <begin position="28"/>
        <end position="51"/>
    </location>
</feature>
<keyword evidence="1" id="KW-0472">Membrane</keyword>
<organism evidence="2">
    <name type="scientific">bioreactor metagenome</name>
    <dbReference type="NCBI Taxonomy" id="1076179"/>
    <lineage>
        <taxon>unclassified sequences</taxon>
        <taxon>metagenomes</taxon>
        <taxon>ecological metagenomes</taxon>
    </lineage>
</organism>
<gene>
    <name evidence="2" type="ORF">SDC9_69568</name>
</gene>
<evidence type="ECO:0000313" key="2">
    <source>
        <dbReference type="EMBL" id="MPM23104.1"/>
    </source>
</evidence>
<keyword evidence="1" id="KW-0812">Transmembrane</keyword>
<keyword evidence="1" id="KW-1133">Transmembrane helix</keyword>
<comment type="caution">
    <text evidence="2">The sequence shown here is derived from an EMBL/GenBank/DDBJ whole genome shotgun (WGS) entry which is preliminary data.</text>
</comment>
<protein>
    <submittedName>
        <fullName evidence="2">Uncharacterized protein</fullName>
    </submittedName>
</protein>
<dbReference type="EMBL" id="VSSQ01003957">
    <property type="protein sequence ID" value="MPM23104.1"/>
    <property type="molecule type" value="Genomic_DNA"/>
</dbReference>
<accession>A0A644YAF3</accession>